<feature type="region of interest" description="Disordered" evidence="1">
    <location>
        <begin position="595"/>
        <end position="662"/>
    </location>
</feature>
<protein>
    <submittedName>
        <fullName evidence="2">Uncharacterized protein</fullName>
    </submittedName>
</protein>
<accession>A0A0H2RWY4</accession>
<feature type="compositionally biased region" description="Basic and acidic residues" evidence="1">
    <location>
        <begin position="504"/>
        <end position="523"/>
    </location>
</feature>
<feature type="region of interest" description="Disordered" evidence="1">
    <location>
        <begin position="680"/>
        <end position="719"/>
    </location>
</feature>
<dbReference type="Proteomes" id="UP000053477">
    <property type="component" value="Unassembled WGS sequence"/>
</dbReference>
<feature type="compositionally biased region" description="Basic residues" evidence="1">
    <location>
        <begin position="524"/>
        <end position="533"/>
    </location>
</feature>
<proteinExistence type="predicted"/>
<organism evidence="2 3">
    <name type="scientific">Schizopora paradoxa</name>
    <dbReference type="NCBI Taxonomy" id="27342"/>
    <lineage>
        <taxon>Eukaryota</taxon>
        <taxon>Fungi</taxon>
        <taxon>Dikarya</taxon>
        <taxon>Basidiomycota</taxon>
        <taxon>Agaricomycotina</taxon>
        <taxon>Agaricomycetes</taxon>
        <taxon>Hymenochaetales</taxon>
        <taxon>Schizoporaceae</taxon>
        <taxon>Schizopora</taxon>
    </lineage>
</organism>
<sequence>MNSGSIKLHAFAARQASCISAFRPKPPISILHSGAALPVLSIDMAMEFSPSQQRMSKASMVPPLALQSARDSVRNSVLQVRNLPDSEYQQPPPPFSQEQGYYEDEDVEENMDVELDPTHASLAGAQNGYASGVAPEEVRYYEDDRGGYGRRDTYDDGYQGTQASYPAPADFSPIDPEVRETKNKKKWKGRVGGMFKGFKRRLFRRGRPTDAFLSDDVAMGQRAQVPDILVHSDHGSRHDDRPRSRASASYNPQRPGLGVVNDTTYYSAEARTDTGAPSQPVTMMYIDPDPTDSGLASRSRRQSYAPPTRQASLKRDEDVDDGGYQHPDDIHRSASHVSHVSQRSHLSDPSTARNVHRERVPNPQIPSSLIPSTVQMPYPMPYIAPAPPPPSARKTPSSSRHTSRSRSYFSSEISSPVGHLLHMTRLVRDIRQMPWLATGGRITSGYVPKFSSARAKERMSRSRRVQAEMERIAGAGPSWYTPSPKQRAKMEKSHRRREKYLKHHDHDHDGDAGERSGKGGESSRRRHHEHHDRHLSSNSTTSPGHSTPSRRRSSKARRHRSSFRNGFPYYMPSTQNAFAYPSPYGMQPMYMIPSPPNAFQPQPGPSSGRPLTAVGTATAPPNLQGLAPPDKGRASRPASVASRMTVTQDSHRRPGRELPIPPQPQAQAVYMIPTFLSPPGSPVPSGQAGIPFPQPMPFPYPPPSAWTGVPPPSQQPNPA</sequence>
<feature type="compositionally biased region" description="Pro residues" evidence="1">
    <location>
        <begin position="595"/>
        <end position="604"/>
    </location>
</feature>
<dbReference type="EMBL" id="KQ085952">
    <property type="protein sequence ID" value="KLO13918.1"/>
    <property type="molecule type" value="Genomic_DNA"/>
</dbReference>
<feature type="region of interest" description="Disordered" evidence="1">
    <location>
        <begin position="383"/>
        <end position="413"/>
    </location>
</feature>
<feature type="compositionally biased region" description="Basic and acidic residues" evidence="1">
    <location>
        <begin position="230"/>
        <end position="243"/>
    </location>
</feature>
<reference evidence="2 3" key="1">
    <citation type="submission" date="2015-04" db="EMBL/GenBank/DDBJ databases">
        <title>Complete genome sequence of Schizopora paradoxa KUC8140, a cosmopolitan wood degrader in East Asia.</title>
        <authorList>
            <consortium name="DOE Joint Genome Institute"/>
            <person name="Min B."/>
            <person name="Park H."/>
            <person name="Jang Y."/>
            <person name="Kim J.-J."/>
            <person name="Kim K.H."/>
            <person name="Pangilinan J."/>
            <person name="Lipzen A."/>
            <person name="Riley R."/>
            <person name="Grigoriev I.V."/>
            <person name="Spatafora J.W."/>
            <person name="Choi I.-G."/>
        </authorList>
    </citation>
    <scope>NUCLEOTIDE SEQUENCE [LARGE SCALE GENOMIC DNA]</scope>
    <source>
        <strain evidence="2 3">KUC8140</strain>
    </source>
</reference>
<feature type="region of interest" description="Disordered" evidence="1">
    <location>
        <begin position="473"/>
        <end position="568"/>
    </location>
</feature>
<feature type="compositionally biased region" description="Basic residues" evidence="1">
    <location>
        <begin position="548"/>
        <end position="562"/>
    </location>
</feature>
<evidence type="ECO:0000313" key="3">
    <source>
        <dbReference type="Proteomes" id="UP000053477"/>
    </source>
</evidence>
<feature type="compositionally biased region" description="Pro residues" evidence="1">
    <location>
        <begin position="692"/>
        <end position="719"/>
    </location>
</feature>
<gene>
    <name evidence="2" type="ORF">SCHPADRAFT_342034</name>
</gene>
<feature type="region of interest" description="Disordered" evidence="1">
    <location>
        <begin position="226"/>
        <end position="371"/>
    </location>
</feature>
<name>A0A0H2RWY4_9AGAM</name>
<feature type="compositionally biased region" description="Basic residues" evidence="1">
    <location>
        <begin position="492"/>
        <end position="503"/>
    </location>
</feature>
<evidence type="ECO:0000256" key="1">
    <source>
        <dbReference type="SAM" id="MobiDB-lite"/>
    </source>
</evidence>
<dbReference type="AlphaFoldDB" id="A0A0H2RWY4"/>
<keyword evidence="3" id="KW-1185">Reference proteome</keyword>
<dbReference type="InParanoid" id="A0A0H2RWY4"/>
<feature type="compositionally biased region" description="Polar residues" evidence="1">
    <location>
        <begin position="335"/>
        <end position="353"/>
    </location>
</feature>
<evidence type="ECO:0000313" key="2">
    <source>
        <dbReference type="EMBL" id="KLO13918.1"/>
    </source>
</evidence>
<feature type="compositionally biased region" description="Low complexity" evidence="1">
    <location>
        <begin position="397"/>
        <end position="413"/>
    </location>
</feature>